<feature type="compositionally biased region" description="Low complexity" evidence="3">
    <location>
        <begin position="34"/>
        <end position="46"/>
    </location>
</feature>
<sequence length="648" mass="70804">MKSHKLLICMLSTTLVFPSYSVSTIHAATDKTSSETSTLEGTSSETSIDKNGNDETPKDEKEKAEKQQTSSQTKKEKTKKTTPSSSLPSWINTLNHPLGIFNPTIEHSTHFWDNWLTLDPPSNTISKDANTSENDANLSQTTPSTTHSDVDPTTNETTTTEAPSSEHDASTSEATTEPSRDNSHLSESDQAVANELDNITDKIQSNQPSDKDTSSETPDSKHDDTTSNEAPTSEEKHIEGQDAENNETSSTANDHIDDALIDAYGKDKKTTPDTKTTQVDAKKGNSPKHSNETNTQLPSEKEIKHSETPKQSFEDGVKASNFRSRATFETLPDTSDASSASNAYIVTENKDTRAFIKSIAKDAHNIGQKENIYASVMIAQAILESDSGNSALARAPHYNLFGIKGAYHGHSATFNTLEDNGDALYQISASFRSYPDEKASLQDYADLIKNGIDGNPYIYKPAWKSDAATYKDATAHLATTYATDSHYADKLNSIIKHYNLTQFDHTSMPNLSNFTPIREASSSDFKPFTETASHAAYPQGQCTWYVYNRMAQFGLHIGSHLGDAHDWDQHAANDGYSVRSIPSEHSAVVFEPGQLGADAYYGHVAFVEKVNSDGSIVISESNVKGLGVISYRTIDASDAESLTYIKGK</sequence>
<dbReference type="Pfam" id="PF05257">
    <property type="entry name" value="CHAP"/>
    <property type="match status" value="1"/>
</dbReference>
<feature type="region of interest" description="Disordered" evidence="3">
    <location>
        <begin position="124"/>
        <end position="188"/>
    </location>
</feature>
<feature type="compositionally biased region" description="Basic and acidic residues" evidence="3">
    <location>
        <begin position="299"/>
        <end position="317"/>
    </location>
</feature>
<evidence type="ECO:0000256" key="1">
    <source>
        <dbReference type="ARBA" id="ARBA00006088"/>
    </source>
</evidence>
<feature type="compositionally biased region" description="Polar residues" evidence="3">
    <location>
        <begin position="124"/>
        <end position="147"/>
    </location>
</feature>
<keyword evidence="4" id="KW-0732">Signal</keyword>
<feature type="domain" description="Peptidase C51" evidence="5">
    <location>
        <begin position="517"/>
        <end position="646"/>
    </location>
</feature>
<dbReference type="Gene3D" id="1.10.530.10">
    <property type="match status" value="1"/>
</dbReference>
<dbReference type="InterPro" id="IPR038765">
    <property type="entry name" value="Papain-like_cys_pep_sf"/>
</dbReference>
<evidence type="ECO:0000256" key="4">
    <source>
        <dbReference type="SAM" id="SignalP"/>
    </source>
</evidence>
<name>A0A418JHV5_STAHY</name>
<dbReference type="GO" id="GO:0004040">
    <property type="term" value="F:amidase activity"/>
    <property type="evidence" value="ECO:0007669"/>
    <property type="project" value="InterPro"/>
</dbReference>
<feature type="compositionally biased region" description="Basic and acidic residues" evidence="3">
    <location>
        <begin position="47"/>
        <end position="66"/>
    </location>
</feature>
<feature type="signal peptide" evidence="4">
    <location>
        <begin position="1"/>
        <end position="21"/>
    </location>
</feature>
<feature type="chain" id="PRO_5038926011" evidence="4">
    <location>
        <begin position="22"/>
        <end position="648"/>
    </location>
</feature>
<dbReference type="InterPro" id="IPR051056">
    <property type="entry name" value="Glycosyl_Hydrolase_73"/>
</dbReference>
<dbReference type="Gene3D" id="4.10.80.30">
    <property type="entry name" value="DNA polymerase, domain 6"/>
    <property type="match status" value="1"/>
</dbReference>
<comment type="caution">
    <text evidence="6">The sequence shown here is derived from an EMBL/GenBank/DDBJ whole genome shotgun (WGS) entry which is preliminary data.</text>
</comment>
<dbReference type="Gene3D" id="3.90.1720.10">
    <property type="entry name" value="endopeptidase domain like (from Nostoc punctiforme)"/>
    <property type="match status" value="1"/>
</dbReference>
<evidence type="ECO:0000313" key="6">
    <source>
        <dbReference type="EMBL" id="RIO44979.1"/>
    </source>
</evidence>
<gene>
    <name evidence="6" type="ORF">BUZ57_08540</name>
</gene>
<proteinExistence type="inferred from homology"/>
<evidence type="ECO:0000259" key="5">
    <source>
        <dbReference type="PROSITE" id="PS50911"/>
    </source>
</evidence>
<feature type="region of interest" description="Disordered" evidence="3">
    <location>
        <begin position="28"/>
        <end position="91"/>
    </location>
</feature>
<dbReference type="PANTHER" id="PTHR33308:SF9">
    <property type="entry name" value="PEPTIDOGLYCAN HYDROLASE FLGJ"/>
    <property type="match status" value="1"/>
</dbReference>
<keyword evidence="2" id="KW-0378">Hydrolase</keyword>
<evidence type="ECO:0000256" key="3">
    <source>
        <dbReference type="SAM" id="MobiDB-lite"/>
    </source>
</evidence>
<feature type="region of interest" description="Disordered" evidence="3">
    <location>
        <begin position="200"/>
        <end position="319"/>
    </location>
</feature>
<dbReference type="AlphaFoldDB" id="A0A418JHV5"/>
<dbReference type="InterPro" id="IPR002901">
    <property type="entry name" value="MGlyc_endo_b_GlcNAc-like_dom"/>
</dbReference>
<dbReference type="PANTHER" id="PTHR33308">
    <property type="entry name" value="PEPTIDOGLYCAN HYDROLASE FLGJ"/>
    <property type="match status" value="1"/>
</dbReference>
<feature type="compositionally biased region" description="Basic and acidic residues" evidence="3">
    <location>
        <begin position="178"/>
        <end position="187"/>
    </location>
</feature>
<comment type="similarity">
    <text evidence="1">In the N-terminal section; belongs to the N-acetylmuramoyl-L-alanine amidase 2 family.</text>
</comment>
<dbReference type="InterPro" id="IPR007921">
    <property type="entry name" value="CHAP_dom"/>
</dbReference>
<dbReference type="Pfam" id="PF01832">
    <property type="entry name" value="Glucosaminidase"/>
    <property type="match status" value="1"/>
</dbReference>
<dbReference type="EMBL" id="QXVO01000025">
    <property type="protein sequence ID" value="RIO44979.1"/>
    <property type="molecule type" value="Genomic_DNA"/>
</dbReference>
<dbReference type="NCBIfam" id="NF006360">
    <property type="entry name" value="PRK08581.1-2"/>
    <property type="match status" value="1"/>
</dbReference>
<dbReference type="PROSITE" id="PS50911">
    <property type="entry name" value="CHAP"/>
    <property type="match status" value="1"/>
</dbReference>
<dbReference type="SUPFAM" id="SSF54001">
    <property type="entry name" value="Cysteine proteinases"/>
    <property type="match status" value="1"/>
</dbReference>
<feature type="compositionally biased region" description="Basic and acidic residues" evidence="3">
    <location>
        <begin position="254"/>
        <end position="272"/>
    </location>
</feature>
<feature type="compositionally biased region" description="Basic and acidic residues" evidence="3">
    <location>
        <begin position="209"/>
        <end position="225"/>
    </location>
</feature>
<reference evidence="6 7" key="1">
    <citation type="journal article" date="2016" name="Front. Microbiol.">
        <title>Comprehensive Phylogenetic Analysis of Bovine Non-aureus Staphylococci Species Based on Whole-Genome Sequencing.</title>
        <authorList>
            <person name="Naushad S."/>
            <person name="Barkema H.W."/>
            <person name="Luby C."/>
            <person name="Condas L.A."/>
            <person name="Nobrega D.B."/>
            <person name="Carson D.A."/>
            <person name="De Buck J."/>
        </authorList>
    </citation>
    <scope>NUCLEOTIDE SEQUENCE [LARGE SCALE GENOMIC DNA]</scope>
    <source>
        <strain evidence="6 7">SNUC 5959</strain>
    </source>
</reference>
<dbReference type="STRING" id="1284.SHYC_00615"/>
<evidence type="ECO:0000256" key="2">
    <source>
        <dbReference type="ARBA" id="ARBA00022801"/>
    </source>
</evidence>
<protein>
    <submittedName>
        <fullName evidence="6">Amidase domain-containing protein</fullName>
    </submittedName>
</protein>
<evidence type="ECO:0000313" key="7">
    <source>
        <dbReference type="Proteomes" id="UP000285625"/>
    </source>
</evidence>
<dbReference type="SMART" id="SM00047">
    <property type="entry name" value="LYZ2"/>
    <property type="match status" value="1"/>
</dbReference>
<accession>A0A418JHV5</accession>
<dbReference type="Proteomes" id="UP000285625">
    <property type="component" value="Unassembled WGS sequence"/>
</dbReference>
<organism evidence="6 7">
    <name type="scientific">Staphylococcus hyicus</name>
    <dbReference type="NCBI Taxonomy" id="1284"/>
    <lineage>
        <taxon>Bacteria</taxon>
        <taxon>Bacillati</taxon>
        <taxon>Bacillota</taxon>
        <taxon>Bacilli</taxon>
        <taxon>Bacillales</taxon>
        <taxon>Staphylococcaceae</taxon>
        <taxon>Staphylococcus</taxon>
    </lineage>
</organism>
<dbReference type="RefSeq" id="WP_119635632.1">
    <property type="nucleotide sequence ID" value="NZ_QXVO01000025.1"/>
</dbReference>